<accession>A9NUC6</accession>
<evidence type="ECO:0000313" key="1">
    <source>
        <dbReference type="EMBL" id="ABK24237.1"/>
    </source>
</evidence>
<proteinExistence type="evidence at transcript level"/>
<organism evidence="1">
    <name type="scientific">Picea sitchensis</name>
    <name type="common">Sitka spruce</name>
    <name type="synonym">Pinus sitchensis</name>
    <dbReference type="NCBI Taxonomy" id="3332"/>
    <lineage>
        <taxon>Eukaryota</taxon>
        <taxon>Viridiplantae</taxon>
        <taxon>Streptophyta</taxon>
        <taxon>Embryophyta</taxon>
        <taxon>Tracheophyta</taxon>
        <taxon>Spermatophyta</taxon>
        <taxon>Pinopsida</taxon>
        <taxon>Pinidae</taxon>
        <taxon>Conifers I</taxon>
        <taxon>Pinales</taxon>
        <taxon>Pinaceae</taxon>
        <taxon>Picea</taxon>
    </lineage>
</organism>
<protein>
    <submittedName>
        <fullName evidence="1">Uncharacterized protein</fullName>
    </submittedName>
</protein>
<sequence length="89" mass="10205">MQSYWSVVNVSSMMDAMEPHYEETMVSSAELHINRELYGIVKNNFKVHAIFSRVSPCSMRFVPNGLNSCLDSVLTSKHLENKAMQNYET</sequence>
<name>A9NUC6_PICSI</name>
<dbReference type="AlphaFoldDB" id="A9NUC6"/>
<dbReference type="EMBL" id="EF084928">
    <property type="protein sequence ID" value="ABK24237.1"/>
    <property type="molecule type" value="mRNA"/>
</dbReference>
<reference evidence="1" key="1">
    <citation type="journal article" date="2008" name="BMC Genomics">
        <title>A conifer genomics resource of 200,000 spruce (Picea spp.) ESTs and 6,464 high-quality, sequence-finished full-length cDNAs for Sitka spruce (Picea sitchensis).</title>
        <authorList>
            <person name="Ralph S.G."/>
            <person name="Chun H.J."/>
            <person name="Kolosova N."/>
            <person name="Cooper D."/>
            <person name="Oddy C."/>
            <person name="Ritland C.E."/>
            <person name="Kirkpatrick R."/>
            <person name="Moore R."/>
            <person name="Barber S."/>
            <person name="Holt R.A."/>
            <person name="Jones S.J."/>
            <person name="Marra M.A."/>
            <person name="Douglas C.J."/>
            <person name="Ritland K."/>
            <person name="Bohlmann J."/>
        </authorList>
    </citation>
    <scope>NUCLEOTIDE SEQUENCE</scope>
    <source>
        <tissue evidence="1">Green portion of the leader tissue</tissue>
    </source>
</reference>